<dbReference type="InterPro" id="IPR000120">
    <property type="entry name" value="Amidase"/>
</dbReference>
<dbReference type="SUPFAM" id="SSF75304">
    <property type="entry name" value="Amidase signature (AS) enzymes"/>
    <property type="match status" value="1"/>
</dbReference>
<feature type="non-terminal residue" evidence="2">
    <location>
        <position position="1"/>
    </location>
</feature>
<sequence>PARPFLQEVGAAPGRLRIAFSTAAITGVPVHADCVSAVREAAALCADLGHEVVEATLAVDGEQALQAFLTVFSAGGAWDIDHMARLTSQTPAPDQFEPLTWAAYELARQISALDYMHSITVLQRVARDMGHFLVDYDVWLTPTLAEPPVPLGTFDSPPDNPLKGFVRAVEYCPFAAICNFTGQPAMSVPLYWTADGLPVGTHFVGRFGDEATL</sequence>
<dbReference type="InterPro" id="IPR023631">
    <property type="entry name" value="Amidase_dom"/>
</dbReference>
<gene>
    <name evidence="2" type="ORF">S01H1_81116</name>
</gene>
<dbReference type="Gene3D" id="3.90.1300.10">
    <property type="entry name" value="Amidase signature (AS) domain"/>
    <property type="match status" value="1"/>
</dbReference>
<protein>
    <recommendedName>
        <fullName evidence="1">Amidase domain-containing protein</fullName>
    </recommendedName>
</protein>
<dbReference type="PANTHER" id="PTHR11895:SF7">
    <property type="entry name" value="GLUTAMYL-TRNA(GLN) AMIDOTRANSFERASE SUBUNIT A, MITOCHONDRIAL"/>
    <property type="match status" value="1"/>
</dbReference>
<name>X0Z0C9_9ZZZZ</name>
<dbReference type="PANTHER" id="PTHR11895">
    <property type="entry name" value="TRANSAMIDASE"/>
    <property type="match status" value="1"/>
</dbReference>
<evidence type="ECO:0000313" key="2">
    <source>
        <dbReference type="EMBL" id="GAG52117.1"/>
    </source>
</evidence>
<reference evidence="2" key="1">
    <citation type="journal article" date="2014" name="Front. Microbiol.">
        <title>High frequency of phylogenetically diverse reductive dehalogenase-homologous genes in deep subseafloor sedimentary metagenomes.</title>
        <authorList>
            <person name="Kawai M."/>
            <person name="Futagami T."/>
            <person name="Toyoda A."/>
            <person name="Takaki Y."/>
            <person name="Nishi S."/>
            <person name="Hori S."/>
            <person name="Arai W."/>
            <person name="Tsubouchi T."/>
            <person name="Morono Y."/>
            <person name="Uchiyama I."/>
            <person name="Ito T."/>
            <person name="Fujiyama A."/>
            <person name="Inagaki F."/>
            <person name="Takami H."/>
        </authorList>
    </citation>
    <scope>NUCLEOTIDE SEQUENCE</scope>
    <source>
        <strain evidence="2">Expedition CK06-06</strain>
    </source>
</reference>
<dbReference type="Pfam" id="PF01425">
    <property type="entry name" value="Amidase"/>
    <property type="match status" value="1"/>
</dbReference>
<accession>X0Z0C9</accession>
<dbReference type="InterPro" id="IPR036928">
    <property type="entry name" value="AS_sf"/>
</dbReference>
<organism evidence="2">
    <name type="scientific">marine sediment metagenome</name>
    <dbReference type="NCBI Taxonomy" id="412755"/>
    <lineage>
        <taxon>unclassified sequences</taxon>
        <taxon>metagenomes</taxon>
        <taxon>ecological metagenomes</taxon>
    </lineage>
</organism>
<feature type="domain" description="Amidase" evidence="1">
    <location>
        <begin position="4"/>
        <end position="213"/>
    </location>
</feature>
<dbReference type="EMBL" id="BARS01054857">
    <property type="protein sequence ID" value="GAG52117.1"/>
    <property type="molecule type" value="Genomic_DNA"/>
</dbReference>
<feature type="non-terminal residue" evidence="2">
    <location>
        <position position="213"/>
    </location>
</feature>
<comment type="caution">
    <text evidence="2">The sequence shown here is derived from an EMBL/GenBank/DDBJ whole genome shotgun (WGS) entry which is preliminary data.</text>
</comment>
<proteinExistence type="predicted"/>
<dbReference type="AlphaFoldDB" id="X0Z0C9"/>
<dbReference type="GO" id="GO:0003824">
    <property type="term" value="F:catalytic activity"/>
    <property type="evidence" value="ECO:0007669"/>
    <property type="project" value="InterPro"/>
</dbReference>
<evidence type="ECO:0000259" key="1">
    <source>
        <dbReference type="Pfam" id="PF01425"/>
    </source>
</evidence>